<comment type="caution">
    <text evidence="3">The sequence shown here is derived from an EMBL/GenBank/DDBJ whole genome shotgun (WGS) entry which is preliminary data.</text>
</comment>
<evidence type="ECO:0000256" key="2">
    <source>
        <dbReference type="SAM" id="SignalP"/>
    </source>
</evidence>
<feature type="signal peptide" evidence="2">
    <location>
        <begin position="1"/>
        <end position="26"/>
    </location>
</feature>
<feature type="chain" id="PRO_5037103403" evidence="2">
    <location>
        <begin position="27"/>
        <end position="253"/>
    </location>
</feature>
<accession>A0A918NBM4</accession>
<dbReference type="AlphaFoldDB" id="A0A918NBM4"/>
<dbReference type="RefSeq" id="WP_189579769.1">
    <property type="nucleotide sequence ID" value="NZ_BMYV01000001.1"/>
</dbReference>
<evidence type="ECO:0000313" key="4">
    <source>
        <dbReference type="Proteomes" id="UP000600865"/>
    </source>
</evidence>
<gene>
    <name evidence="3" type="ORF">GCM10011309_00660</name>
</gene>
<keyword evidence="1" id="KW-0175">Coiled coil</keyword>
<dbReference type="PIRSF" id="PIRSF028069">
    <property type="entry name" value="UCP028069"/>
    <property type="match status" value="1"/>
</dbReference>
<evidence type="ECO:0000313" key="3">
    <source>
        <dbReference type="EMBL" id="GGX55853.1"/>
    </source>
</evidence>
<feature type="coiled-coil region" evidence="1">
    <location>
        <begin position="42"/>
        <end position="69"/>
    </location>
</feature>
<reference evidence="3 4" key="1">
    <citation type="journal article" date="2014" name="Int. J. Syst. Evol. Microbiol.">
        <title>Complete genome sequence of Corynebacterium casei LMG S-19264T (=DSM 44701T), isolated from a smear-ripened cheese.</title>
        <authorList>
            <consortium name="US DOE Joint Genome Institute (JGI-PGF)"/>
            <person name="Walter F."/>
            <person name="Albersmeier A."/>
            <person name="Kalinowski J."/>
            <person name="Ruckert C."/>
        </authorList>
    </citation>
    <scope>NUCLEOTIDE SEQUENCE [LARGE SCALE GENOMIC DNA]</scope>
    <source>
        <strain evidence="3 4">KCTC 23968</strain>
    </source>
</reference>
<sequence length="253" mass="27511">MLKSSIAKRLMLAGVTVGLLAAPAHAQLDTALSIAKSSTAAAAASQQRVEAADDRADNAIREYRAVLQQKDNIELFVAQQDIFRASQLSEIESLRRQLGTVEQIKQGMSPMMLKMAAALEDSIKADLPFNLNERLARIDNVKSVLGDPNVSPAEQYRRVLNAYKIEVTYGLGIDSYEGAHPTMPGNVVNFIRFGRTSLVYTSKDESDIAVYDLPSKSWKTLEGADGIQMRQAIRIAKGEAAPGLVYAPVMAGK</sequence>
<dbReference type="InterPro" id="IPR016866">
    <property type="entry name" value="UCP028069"/>
</dbReference>
<keyword evidence="2" id="KW-0732">Signal</keyword>
<evidence type="ECO:0000256" key="1">
    <source>
        <dbReference type="SAM" id="Coils"/>
    </source>
</evidence>
<protein>
    <submittedName>
        <fullName evidence="3">Chromosome segregation ATPase</fullName>
    </submittedName>
</protein>
<organism evidence="3 4">
    <name type="scientific">Litorimonas cladophorae</name>
    <dbReference type="NCBI Taxonomy" id="1220491"/>
    <lineage>
        <taxon>Bacteria</taxon>
        <taxon>Pseudomonadati</taxon>
        <taxon>Pseudomonadota</taxon>
        <taxon>Alphaproteobacteria</taxon>
        <taxon>Maricaulales</taxon>
        <taxon>Robiginitomaculaceae</taxon>
    </lineage>
</organism>
<dbReference type="EMBL" id="BMYV01000001">
    <property type="protein sequence ID" value="GGX55853.1"/>
    <property type="molecule type" value="Genomic_DNA"/>
</dbReference>
<keyword evidence="4" id="KW-1185">Reference proteome</keyword>
<name>A0A918NBM4_9PROT</name>
<dbReference type="Pfam" id="PF11932">
    <property type="entry name" value="DUF3450"/>
    <property type="match status" value="1"/>
</dbReference>
<proteinExistence type="predicted"/>
<dbReference type="Proteomes" id="UP000600865">
    <property type="component" value="Unassembled WGS sequence"/>
</dbReference>